<dbReference type="InterPro" id="IPR036188">
    <property type="entry name" value="FAD/NAD-bd_sf"/>
</dbReference>
<dbReference type="EMBL" id="JADLRE010000040">
    <property type="protein sequence ID" value="MBF6229509.1"/>
    <property type="molecule type" value="Genomic_DNA"/>
</dbReference>
<organism evidence="4 5">
    <name type="scientific">Nocardia abscessus</name>
    <dbReference type="NCBI Taxonomy" id="120957"/>
    <lineage>
        <taxon>Bacteria</taxon>
        <taxon>Bacillati</taxon>
        <taxon>Actinomycetota</taxon>
        <taxon>Actinomycetes</taxon>
        <taxon>Mycobacteriales</taxon>
        <taxon>Nocardiaceae</taxon>
        <taxon>Nocardia</taxon>
    </lineage>
</organism>
<sequence>MVTIVGGGIAGTVLAGALGREGIPARVYESQRSVGAGAFLVLDDRAHAALTALGVPADRLDAVAHPVDALRVEYQPGEARFGPSRGHRLYLRAELMAVLTEFATATAAEFHYDTAVTDIHEGVLLSGATRLPTDDLVIAADGIDSLVRQRIEPGRIPEYAGQIVFYGRTERPQALRTKNTVLHFDGRIGEDGRPTGAFGHYWDETISVWFARVTRPPLPPESIGFHPVAQWAELIRTVAPGISDVVDLLLAQTQTVHISNARNVPFAAAAPPRLPVILCGDADHAITPAEGVGTRDAIEDAAAIFRALTAGSSPAEAMAARRRQIAADRERVVPPYRRTGN</sequence>
<dbReference type="SUPFAM" id="SSF51905">
    <property type="entry name" value="FAD/NAD(P)-binding domain"/>
    <property type="match status" value="1"/>
</dbReference>
<dbReference type="Gene3D" id="3.30.9.30">
    <property type="match status" value="1"/>
</dbReference>
<evidence type="ECO:0000256" key="1">
    <source>
        <dbReference type="ARBA" id="ARBA00023002"/>
    </source>
</evidence>
<dbReference type="Pfam" id="PF01494">
    <property type="entry name" value="FAD_binding_3"/>
    <property type="match status" value="1"/>
</dbReference>
<evidence type="ECO:0000313" key="4">
    <source>
        <dbReference type="EMBL" id="MBF6229509.1"/>
    </source>
</evidence>
<feature type="domain" description="FAD-binding" evidence="3">
    <location>
        <begin position="2"/>
        <end position="310"/>
    </location>
</feature>
<keyword evidence="1" id="KW-0560">Oxidoreductase</keyword>
<name>A0ABS0CGR4_9NOCA</name>
<dbReference type="Proteomes" id="UP000807309">
    <property type="component" value="Unassembled WGS sequence"/>
</dbReference>
<dbReference type="GO" id="GO:0004497">
    <property type="term" value="F:monooxygenase activity"/>
    <property type="evidence" value="ECO:0007669"/>
    <property type="project" value="UniProtKB-KW"/>
</dbReference>
<keyword evidence="5" id="KW-1185">Reference proteome</keyword>
<proteinExistence type="predicted"/>
<protein>
    <submittedName>
        <fullName evidence="4">FAD-dependent monooxygenase</fullName>
    </submittedName>
</protein>
<evidence type="ECO:0000259" key="3">
    <source>
        <dbReference type="Pfam" id="PF01494"/>
    </source>
</evidence>
<dbReference type="PRINTS" id="PR00420">
    <property type="entry name" value="RNGMNOXGNASE"/>
</dbReference>
<comment type="caution">
    <text evidence="4">The sequence shown here is derived from an EMBL/GenBank/DDBJ whole genome shotgun (WGS) entry which is preliminary data.</text>
</comment>
<dbReference type="PANTHER" id="PTHR13789:SF309">
    <property type="entry name" value="PUTATIVE (AFU_ORTHOLOGUE AFUA_6G14510)-RELATED"/>
    <property type="match status" value="1"/>
</dbReference>
<dbReference type="PANTHER" id="PTHR13789">
    <property type="entry name" value="MONOOXYGENASE"/>
    <property type="match status" value="1"/>
</dbReference>
<accession>A0ABS0CGR4</accession>
<keyword evidence="2 4" id="KW-0503">Monooxygenase</keyword>
<evidence type="ECO:0000256" key="2">
    <source>
        <dbReference type="ARBA" id="ARBA00023033"/>
    </source>
</evidence>
<evidence type="ECO:0000313" key="5">
    <source>
        <dbReference type="Proteomes" id="UP000807309"/>
    </source>
</evidence>
<reference evidence="4 5" key="1">
    <citation type="submission" date="2020-10" db="EMBL/GenBank/DDBJ databases">
        <title>Identification of Nocardia species via Next-generation sequencing and recognition of intraspecies genetic diversity.</title>
        <authorList>
            <person name="Li P."/>
            <person name="Li P."/>
            <person name="Lu B."/>
        </authorList>
    </citation>
    <scope>NUCLEOTIDE SEQUENCE [LARGE SCALE GENOMIC DNA]</scope>
    <source>
        <strain evidence="4 5">N-11</strain>
    </source>
</reference>
<dbReference type="InterPro" id="IPR050493">
    <property type="entry name" value="FAD-dep_Monooxygenase_BioMet"/>
</dbReference>
<gene>
    <name evidence="4" type="ORF">IU470_31015</name>
</gene>
<dbReference type="Gene3D" id="3.50.50.60">
    <property type="entry name" value="FAD/NAD(P)-binding domain"/>
    <property type="match status" value="1"/>
</dbReference>
<dbReference type="RefSeq" id="WP_195036342.1">
    <property type="nucleotide sequence ID" value="NZ_JADLRE010000040.1"/>
</dbReference>
<dbReference type="InterPro" id="IPR002938">
    <property type="entry name" value="FAD-bd"/>
</dbReference>